<reference evidence="6" key="1">
    <citation type="journal article" date="2019" name="Int. J. Syst. Evol. Microbiol.">
        <title>The Global Catalogue of Microorganisms (GCM) 10K type strain sequencing project: providing services to taxonomists for standard genome sequencing and annotation.</title>
        <authorList>
            <consortium name="The Broad Institute Genomics Platform"/>
            <consortium name="The Broad Institute Genome Sequencing Center for Infectious Disease"/>
            <person name="Wu L."/>
            <person name="Ma J."/>
        </authorList>
    </citation>
    <scope>NUCLEOTIDE SEQUENCE [LARGE SCALE GENOMIC DNA]</scope>
    <source>
        <strain evidence="6">CGMCC 1.15304</strain>
    </source>
</reference>
<comment type="similarity">
    <text evidence="1">Belongs to the HpcH/HpaI aldolase family.</text>
</comment>
<dbReference type="GO" id="GO:0016829">
    <property type="term" value="F:lyase activity"/>
    <property type="evidence" value="ECO:0007669"/>
    <property type="project" value="UniProtKB-KW"/>
</dbReference>
<dbReference type="Pfam" id="PF03328">
    <property type="entry name" value="HpcH_HpaI"/>
    <property type="match status" value="1"/>
</dbReference>
<keyword evidence="3 5" id="KW-0456">Lyase</keyword>
<evidence type="ECO:0000256" key="1">
    <source>
        <dbReference type="ARBA" id="ARBA00005568"/>
    </source>
</evidence>
<proteinExistence type="inferred from homology"/>
<name>A0ABV8UEA9_9PROT</name>
<protein>
    <submittedName>
        <fullName evidence="5">Aldolase/citrate lyase family protein</fullName>
    </submittedName>
</protein>
<accession>A0ABV8UEA9</accession>
<evidence type="ECO:0000313" key="6">
    <source>
        <dbReference type="Proteomes" id="UP001595776"/>
    </source>
</evidence>
<evidence type="ECO:0000259" key="4">
    <source>
        <dbReference type="Pfam" id="PF03328"/>
    </source>
</evidence>
<dbReference type="InterPro" id="IPR015813">
    <property type="entry name" value="Pyrv/PenolPyrv_kinase-like_dom"/>
</dbReference>
<dbReference type="SUPFAM" id="SSF51621">
    <property type="entry name" value="Phosphoenolpyruvate/pyruvate domain"/>
    <property type="match status" value="1"/>
</dbReference>
<evidence type="ECO:0000256" key="2">
    <source>
        <dbReference type="ARBA" id="ARBA00022723"/>
    </source>
</evidence>
<dbReference type="InterPro" id="IPR005000">
    <property type="entry name" value="Aldolase/citrate-lyase_domain"/>
</dbReference>
<dbReference type="InterPro" id="IPR050251">
    <property type="entry name" value="HpcH-HpaI_aldolase"/>
</dbReference>
<dbReference type="RefSeq" id="WP_068147164.1">
    <property type="nucleotide sequence ID" value="NZ_JBHSCR010000033.1"/>
</dbReference>
<evidence type="ECO:0000313" key="5">
    <source>
        <dbReference type="EMBL" id="MFC4349577.1"/>
    </source>
</evidence>
<keyword evidence="6" id="KW-1185">Reference proteome</keyword>
<dbReference type="PANTHER" id="PTHR30502">
    <property type="entry name" value="2-KETO-3-DEOXY-L-RHAMNONATE ALDOLASE"/>
    <property type="match status" value="1"/>
</dbReference>
<dbReference type="Gene3D" id="3.20.20.60">
    <property type="entry name" value="Phosphoenolpyruvate-binding domains"/>
    <property type="match status" value="1"/>
</dbReference>
<dbReference type="PANTHER" id="PTHR30502:SF0">
    <property type="entry name" value="PHOSPHOENOLPYRUVATE CARBOXYLASE FAMILY PROTEIN"/>
    <property type="match status" value="1"/>
</dbReference>
<dbReference type="Proteomes" id="UP001595776">
    <property type="component" value="Unassembled WGS sequence"/>
</dbReference>
<keyword evidence="2" id="KW-0479">Metal-binding</keyword>
<sequence length="245" mass="25865">MKLGVWLATANTAVIEMAKDLRADFAVFDLEHGIFDPTALDALVGFAAALGVLPVVKAGAPEGRFVMEALDRGAAAVLIPQVRDYGHARDVTAYAKYPPLGCRGASGGRVFGYRPASASFYRVEDTRKPCYVMIETAGALEDVEAIAALPTVDGLFVGPTDLALSRGRPAYEQSPADFADIVRIAAAARAAGKPWIFPAWSEAEQRFACDHGASMMVVTNEHGALKAGLQAGLDSARQRLEAVGA</sequence>
<evidence type="ECO:0000256" key="3">
    <source>
        <dbReference type="ARBA" id="ARBA00023239"/>
    </source>
</evidence>
<dbReference type="EMBL" id="JBHSCR010000033">
    <property type="protein sequence ID" value="MFC4349577.1"/>
    <property type="molecule type" value="Genomic_DNA"/>
</dbReference>
<gene>
    <name evidence="5" type="ORF">ACFO5Q_17135</name>
</gene>
<comment type="caution">
    <text evidence="5">The sequence shown here is derived from an EMBL/GenBank/DDBJ whole genome shotgun (WGS) entry which is preliminary data.</text>
</comment>
<organism evidence="5 6">
    <name type="scientific">Kordiimonas lipolytica</name>
    <dbReference type="NCBI Taxonomy" id="1662421"/>
    <lineage>
        <taxon>Bacteria</taxon>
        <taxon>Pseudomonadati</taxon>
        <taxon>Pseudomonadota</taxon>
        <taxon>Alphaproteobacteria</taxon>
        <taxon>Kordiimonadales</taxon>
        <taxon>Kordiimonadaceae</taxon>
        <taxon>Kordiimonas</taxon>
    </lineage>
</organism>
<dbReference type="InterPro" id="IPR040442">
    <property type="entry name" value="Pyrv_kinase-like_dom_sf"/>
</dbReference>
<feature type="domain" description="HpcH/HpaI aldolase/citrate lyase" evidence="4">
    <location>
        <begin position="3"/>
        <end position="192"/>
    </location>
</feature>